<dbReference type="EMBL" id="QTJV01000002">
    <property type="protein sequence ID" value="RFM35012.1"/>
    <property type="molecule type" value="Genomic_DNA"/>
</dbReference>
<dbReference type="PANTHER" id="PTHR30273">
    <property type="entry name" value="PERIPLASMIC SIGNAL SENSOR AND SIGMA FACTOR ACTIVATOR FECR-RELATED"/>
    <property type="match status" value="1"/>
</dbReference>
<organism evidence="4 5">
    <name type="scientific">Chitinophaga silvisoli</name>
    <dbReference type="NCBI Taxonomy" id="2291814"/>
    <lineage>
        <taxon>Bacteria</taxon>
        <taxon>Pseudomonadati</taxon>
        <taxon>Bacteroidota</taxon>
        <taxon>Chitinophagia</taxon>
        <taxon>Chitinophagales</taxon>
        <taxon>Chitinophagaceae</taxon>
        <taxon>Chitinophaga</taxon>
    </lineage>
</organism>
<evidence type="ECO:0000313" key="4">
    <source>
        <dbReference type="EMBL" id="RFM35012.1"/>
    </source>
</evidence>
<dbReference type="InterPro" id="IPR032508">
    <property type="entry name" value="FecR_C"/>
</dbReference>
<name>A0A3E1P4B0_9BACT</name>
<protein>
    <submittedName>
        <fullName evidence="4">FecR family protein</fullName>
    </submittedName>
</protein>
<dbReference type="OrthoDB" id="1099916at2"/>
<dbReference type="AlphaFoldDB" id="A0A3E1P4B0"/>
<dbReference type="GO" id="GO:0016989">
    <property type="term" value="F:sigma factor antagonist activity"/>
    <property type="evidence" value="ECO:0007669"/>
    <property type="project" value="TreeGrafter"/>
</dbReference>
<keyword evidence="1" id="KW-0812">Transmembrane</keyword>
<dbReference type="Proteomes" id="UP000261174">
    <property type="component" value="Unassembled WGS sequence"/>
</dbReference>
<dbReference type="Pfam" id="PF16344">
    <property type="entry name" value="FecR_C"/>
    <property type="match status" value="1"/>
</dbReference>
<dbReference type="RefSeq" id="WP_116852496.1">
    <property type="nucleotide sequence ID" value="NZ_QTJV01000002.1"/>
</dbReference>
<dbReference type="InterPro" id="IPR012373">
    <property type="entry name" value="Ferrdict_sens_TM"/>
</dbReference>
<dbReference type="Gene3D" id="2.60.120.1440">
    <property type="match status" value="1"/>
</dbReference>
<evidence type="ECO:0000259" key="3">
    <source>
        <dbReference type="Pfam" id="PF16344"/>
    </source>
</evidence>
<dbReference type="Gene3D" id="3.55.50.30">
    <property type="match status" value="1"/>
</dbReference>
<keyword evidence="5" id="KW-1185">Reference proteome</keyword>
<evidence type="ECO:0000256" key="1">
    <source>
        <dbReference type="SAM" id="Phobius"/>
    </source>
</evidence>
<dbReference type="PANTHER" id="PTHR30273:SF2">
    <property type="entry name" value="PROTEIN FECR"/>
    <property type="match status" value="1"/>
</dbReference>
<feature type="transmembrane region" description="Helical" evidence="1">
    <location>
        <begin position="75"/>
        <end position="96"/>
    </location>
</feature>
<keyword evidence="1" id="KW-0472">Membrane</keyword>
<keyword evidence="1" id="KW-1133">Transmembrane helix</keyword>
<comment type="caution">
    <text evidence="4">The sequence shown here is derived from an EMBL/GenBank/DDBJ whole genome shotgun (WGS) entry which is preliminary data.</text>
</comment>
<accession>A0A3E1P4B0</accession>
<proteinExistence type="predicted"/>
<evidence type="ECO:0000259" key="2">
    <source>
        <dbReference type="Pfam" id="PF04773"/>
    </source>
</evidence>
<evidence type="ECO:0000313" key="5">
    <source>
        <dbReference type="Proteomes" id="UP000261174"/>
    </source>
</evidence>
<sequence>MTPQEAKDLLSRYVARQCTEEEENLVDAWFNKLLKEAPRANIAFLSPHAMAEEWKEIKAEIEQRMPGHTAKTRSLLRPMAAAVAAVAIGVVAILYYRPGTRVNDVSIAAVQDTITSHHSRNFKNTLPDGSIAYLNDGSQLRFAEGLKGKTRQVFLDGEAYFEVKPDVNHPFIVSSSGQKIQVIGTHFNVRSYAGERPKTTLLEGAVILTSTVGGKHEERLRPGEQASQSAKGFEIKEVDLNSVTSWKDDWVFEHTPLKDVLKELGEWYEVDIDTSKISNTTLDAIYSKSDSLPNLLKQISISKGIKLVMKNNAITVE</sequence>
<feature type="domain" description="FecR protein" evidence="2">
    <location>
        <begin position="119"/>
        <end position="206"/>
    </location>
</feature>
<reference evidence="4 5" key="1">
    <citation type="submission" date="2018-08" db="EMBL/GenBank/DDBJ databases">
        <title>Chitinophaga sp. K20C18050901, a novel bacterium isolated from forest soil.</title>
        <authorList>
            <person name="Wang C."/>
        </authorList>
    </citation>
    <scope>NUCLEOTIDE SEQUENCE [LARGE SCALE GENOMIC DNA]</scope>
    <source>
        <strain evidence="4 5">K20C18050901</strain>
    </source>
</reference>
<dbReference type="Pfam" id="PF04773">
    <property type="entry name" value="FecR"/>
    <property type="match status" value="1"/>
</dbReference>
<dbReference type="PIRSF" id="PIRSF018266">
    <property type="entry name" value="FecR"/>
    <property type="match status" value="1"/>
</dbReference>
<feature type="domain" description="Protein FecR C-terminal" evidence="3">
    <location>
        <begin position="250"/>
        <end position="316"/>
    </location>
</feature>
<gene>
    <name evidence="4" type="ORF">DXN04_06315</name>
</gene>
<dbReference type="InterPro" id="IPR006860">
    <property type="entry name" value="FecR"/>
</dbReference>